<proteinExistence type="predicted"/>
<dbReference type="Pfam" id="PF13181">
    <property type="entry name" value="TPR_8"/>
    <property type="match status" value="1"/>
</dbReference>
<keyword evidence="1" id="KW-0802">TPR repeat</keyword>
<dbReference type="AlphaFoldDB" id="A0A4R1GW27"/>
<dbReference type="InterPro" id="IPR019734">
    <property type="entry name" value="TPR_rpt"/>
</dbReference>
<dbReference type="PROSITE" id="PS50005">
    <property type="entry name" value="TPR"/>
    <property type="match status" value="1"/>
</dbReference>
<gene>
    <name evidence="3" type="ORF">CLV83_0692</name>
</gene>
<dbReference type="InterPro" id="IPR011990">
    <property type="entry name" value="TPR-like_helical_dom_sf"/>
</dbReference>
<comment type="caution">
    <text evidence="3">The sequence shown here is derived from an EMBL/GenBank/DDBJ whole genome shotgun (WGS) entry which is preliminary data.</text>
</comment>
<accession>A0A4R1GW27</accession>
<dbReference type="SMART" id="SM00028">
    <property type="entry name" value="TPR"/>
    <property type="match status" value="2"/>
</dbReference>
<feature type="region of interest" description="Disordered" evidence="2">
    <location>
        <begin position="179"/>
        <end position="201"/>
    </location>
</feature>
<protein>
    <submittedName>
        <fullName evidence="3">Tetratricopeptide repeat protein</fullName>
    </submittedName>
</protein>
<evidence type="ECO:0000256" key="1">
    <source>
        <dbReference type="PROSITE-ProRule" id="PRU00339"/>
    </source>
</evidence>
<name>A0A4R1GW27_9GAMM</name>
<dbReference type="RefSeq" id="WP_132287506.1">
    <property type="nucleotide sequence ID" value="NZ_SMFU01000007.1"/>
</dbReference>
<feature type="repeat" description="TPR" evidence="1">
    <location>
        <begin position="102"/>
        <end position="135"/>
    </location>
</feature>
<evidence type="ECO:0000313" key="3">
    <source>
        <dbReference type="EMBL" id="TCK08602.1"/>
    </source>
</evidence>
<dbReference type="Gene3D" id="1.25.40.10">
    <property type="entry name" value="Tetratricopeptide repeat domain"/>
    <property type="match status" value="1"/>
</dbReference>
<dbReference type="Proteomes" id="UP000294546">
    <property type="component" value="Unassembled WGS sequence"/>
</dbReference>
<sequence length="201" mass="22554">MNHAQQAAKPETHGYHLGIAEAGKCFALKGDHREALRHYREAIRLAVSSAAPEVFFRHYCQCVLESLELTGQFGEVIEYCEKADAYYEQIGAQRKLHGRDHASILERLGMIYAKQGEREAAIASLEKARTLAGSERLALTEQVYGWLRRGMVPDVARLTAAQRKHQYFTVRAEQVDARRARPLAADSGANRRGSNPFDISD</sequence>
<dbReference type="SUPFAM" id="SSF48452">
    <property type="entry name" value="TPR-like"/>
    <property type="match status" value="1"/>
</dbReference>
<organism evidence="3 4">
    <name type="scientific">Marinobacterium mangrovicola</name>
    <dbReference type="NCBI Taxonomy" id="1476959"/>
    <lineage>
        <taxon>Bacteria</taxon>
        <taxon>Pseudomonadati</taxon>
        <taxon>Pseudomonadota</taxon>
        <taxon>Gammaproteobacteria</taxon>
        <taxon>Oceanospirillales</taxon>
        <taxon>Oceanospirillaceae</taxon>
        <taxon>Marinobacterium</taxon>
    </lineage>
</organism>
<evidence type="ECO:0000256" key="2">
    <source>
        <dbReference type="SAM" id="MobiDB-lite"/>
    </source>
</evidence>
<reference evidence="3 4" key="1">
    <citation type="submission" date="2019-03" db="EMBL/GenBank/DDBJ databases">
        <title>Genomic Encyclopedia of Archaeal and Bacterial Type Strains, Phase II (KMG-II): from individual species to whole genera.</title>
        <authorList>
            <person name="Goeker M."/>
        </authorList>
    </citation>
    <scope>NUCLEOTIDE SEQUENCE [LARGE SCALE GENOMIC DNA]</scope>
    <source>
        <strain evidence="3 4">DSM 27697</strain>
    </source>
</reference>
<dbReference type="OrthoDB" id="6194004at2"/>
<evidence type="ECO:0000313" key="4">
    <source>
        <dbReference type="Proteomes" id="UP000294546"/>
    </source>
</evidence>
<keyword evidence="4" id="KW-1185">Reference proteome</keyword>
<dbReference type="EMBL" id="SMFU01000007">
    <property type="protein sequence ID" value="TCK08602.1"/>
    <property type="molecule type" value="Genomic_DNA"/>
</dbReference>